<dbReference type="GO" id="GO:0032259">
    <property type="term" value="P:methylation"/>
    <property type="evidence" value="ECO:0007669"/>
    <property type="project" value="UniProtKB-KW"/>
</dbReference>
<dbReference type="PANTHER" id="PTHR12714:SF24">
    <property type="entry name" value="SLR1182 PROTEIN"/>
    <property type="match status" value="1"/>
</dbReference>
<dbReference type="Gene3D" id="1.20.120.1630">
    <property type="match status" value="1"/>
</dbReference>
<keyword evidence="3 5" id="KW-1133">Transmembrane helix</keyword>
<evidence type="ECO:0000256" key="2">
    <source>
        <dbReference type="ARBA" id="ARBA00022692"/>
    </source>
</evidence>
<reference evidence="6 7" key="1">
    <citation type="submission" date="2014-12" db="EMBL/GenBank/DDBJ databases">
        <title>Genome sequencing of Photobacterium gaetbulicola AD005a.</title>
        <authorList>
            <person name="Adrian T.G.S."/>
            <person name="Chan K.G."/>
        </authorList>
    </citation>
    <scope>NUCLEOTIDE SEQUENCE [LARGE SCALE GENOMIC DNA]</scope>
    <source>
        <strain evidence="6 7">AD005a</strain>
    </source>
</reference>
<keyword evidence="6" id="KW-0808">Transferase</keyword>
<dbReference type="Pfam" id="PF04191">
    <property type="entry name" value="PEMT"/>
    <property type="match status" value="1"/>
</dbReference>
<feature type="transmembrane region" description="Helical" evidence="5">
    <location>
        <begin position="37"/>
        <end position="58"/>
    </location>
</feature>
<keyword evidence="4 5" id="KW-0472">Membrane</keyword>
<evidence type="ECO:0000256" key="3">
    <source>
        <dbReference type="ARBA" id="ARBA00022989"/>
    </source>
</evidence>
<sequence length="150" mass="17351">MELRLPPPVIVLITLGCMLALSHYWPLYTFTFAGQRYVILLFCLLGTLLGLMAVWSFAKARTSIDPRFPNKTSKLVTTGIYRYSRNPMYLGLLSFLCAAFVYFSALSPLVMIVMFVFYMNNFQIAPEEAVLQAMFGEQFEHYCQQVRRWC</sequence>
<dbReference type="GO" id="GO:0012505">
    <property type="term" value="C:endomembrane system"/>
    <property type="evidence" value="ECO:0007669"/>
    <property type="project" value="UniProtKB-SubCell"/>
</dbReference>
<dbReference type="InterPro" id="IPR007318">
    <property type="entry name" value="Phopholipid_MeTrfase"/>
</dbReference>
<dbReference type="Proteomes" id="UP000031278">
    <property type="component" value="Unassembled WGS sequence"/>
</dbReference>
<comment type="subcellular location">
    <subcellularLocation>
        <location evidence="1">Endomembrane system</location>
        <topology evidence="1">Multi-pass membrane protein</topology>
    </subcellularLocation>
</comment>
<evidence type="ECO:0000256" key="4">
    <source>
        <dbReference type="ARBA" id="ARBA00023136"/>
    </source>
</evidence>
<dbReference type="RefSeq" id="WP_039463914.1">
    <property type="nucleotide sequence ID" value="NZ_JWLZ01000169.1"/>
</dbReference>
<name>A0A0B9H223_9GAMM</name>
<gene>
    <name evidence="6" type="ORF">RJ45_15345</name>
</gene>
<comment type="caution">
    <text evidence="6">The sequence shown here is derived from an EMBL/GenBank/DDBJ whole genome shotgun (WGS) entry which is preliminary data.</text>
</comment>
<evidence type="ECO:0000313" key="6">
    <source>
        <dbReference type="EMBL" id="KHT62867.1"/>
    </source>
</evidence>
<feature type="transmembrane region" description="Helical" evidence="5">
    <location>
        <begin position="89"/>
        <end position="118"/>
    </location>
</feature>
<accession>A0A0B9H223</accession>
<dbReference type="EMBL" id="JWLZ01000169">
    <property type="protein sequence ID" value="KHT62867.1"/>
    <property type="molecule type" value="Genomic_DNA"/>
</dbReference>
<dbReference type="PROSITE" id="PS51257">
    <property type="entry name" value="PROKAR_LIPOPROTEIN"/>
    <property type="match status" value="1"/>
</dbReference>
<proteinExistence type="predicted"/>
<dbReference type="GO" id="GO:0008168">
    <property type="term" value="F:methyltransferase activity"/>
    <property type="evidence" value="ECO:0007669"/>
    <property type="project" value="UniProtKB-KW"/>
</dbReference>
<feature type="transmembrane region" description="Helical" evidence="5">
    <location>
        <begin position="7"/>
        <end position="25"/>
    </location>
</feature>
<organism evidence="6 7">
    <name type="scientific">Photobacterium gaetbulicola</name>
    <dbReference type="NCBI Taxonomy" id="1295392"/>
    <lineage>
        <taxon>Bacteria</taxon>
        <taxon>Pseudomonadati</taxon>
        <taxon>Pseudomonadota</taxon>
        <taxon>Gammaproteobacteria</taxon>
        <taxon>Vibrionales</taxon>
        <taxon>Vibrionaceae</taxon>
        <taxon>Photobacterium</taxon>
    </lineage>
</organism>
<protein>
    <submittedName>
        <fullName evidence="6">Isoprenylcysteine carboxyl methyltransferase</fullName>
    </submittedName>
</protein>
<evidence type="ECO:0000256" key="1">
    <source>
        <dbReference type="ARBA" id="ARBA00004127"/>
    </source>
</evidence>
<evidence type="ECO:0000256" key="5">
    <source>
        <dbReference type="SAM" id="Phobius"/>
    </source>
</evidence>
<keyword evidence="2 5" id="KW-0812">Transmembrane</keyword>
<evidence type="ECO:0000313" key="7">
    <source>
        <dbReference type="Proteomes" id="UP000031278"/>
    </source>
</evidence>
<dbReference type="PANTHER" id="PTHR12714">
    <property type="entry name" value="PROTEIN-S ISOPRENYLCYSTEINE O-METHYLTRANSFERASE"/>
    <property type="match status" value="1"/>
</dbReference>
<dbReference type="AlphaFoldDB" id="A0A0B9H223"/>
<keyword evidence="6" id="KW-0489">Methyltransferase</keyword>